<dbReference type="AlphaFoldDB" id="A0A0F0GVD6"/>
<name>A0A0F0GVD6_LENAE</name>
<comment type="caution">
    <text evidence="1">The sequence shown here is derived from an EMBL/GenBank/DDBJ whole genome shotgun (WGS) entry which is preliminary data.</text>
</comment>
<dbReference type="Proteomes" id="UP000033393">
    <property type="component" value="Unassembled WGS sequence"/>
</dbReference>
<keyword evidence="2" id="KW-1185">Reference proteome</keyword>
<gene>
    <name evidence="1" type="ORF">UK23_23250</name>
</gene>
<reference evidence="1 2" key="1">
    <citation type="submission" date="2015-02" db="EMBL/GenBank/DDBJ databases">
        <authorList>
            <person name="Ju K.-S."/>
            <person name="Doroghazi J.R."/>
            <person name="Metcalf W."/>
        </authorList>
    </citation>
    <scope>NUCLEOTIDE SEQUENCE [LARGE SCALE GENOMIC DNA]</scope>
    <source>
        <strain evidence="1 2">NRRL B-16140</strain>
    </source>
</reference>
<proteinExistence type="predicted"/>
<dbReference type="EMBL" id="JYJG01000162">
    <property type="protein sequence ID" value="KJK46531.1"/>
    <property type="molecule type" value="Genomic_DNA"/>
</dbReference>
<dbReference type="PATRIC" id="fig|68170.10.peg.5895"/>
<protein>
    <submittedName>
        <fullName evidence="1">Uncharacterized protein</fullName>
    </submittedName>
</protein>
<evidence type="ECO:0000313" key="1">
    <source>
        <dbReference type="EMBL" id="KJK46531.1"/>
    </source>
</evidence>
<organism evidence="1 2">
    <name type="scientific">Lentzea aerocolonigenes</name>
    <name type="common">Lechevalieria aerocolonigenes</name>
    <name type="synonym">Saccharothrix aerocolonigenes</name>
    <dbReference type="NCBI Taxonomy" id="68170"/>
    <lineage>
        <taxon>Bacteria</taxon>
        <taxon>Bacillati</taxon>
        <taxon>Actinomycetota</taxon>
        <taxon>Actinomycetes</taxon>
        <taxon>Pseudonocardiales</taxon>
        <taxon>Pseudonocardiaceae</taxon>
        <taxon>Lentzea</taxon>
    </lineage>
</organism>
<dbReference type="InterPro" id="IPR046196">
    <property type="entry name" value="DUF6228"/>
</dbReference>
<accession>A0A0F0GVD6</accession>
<dbReference type="Pfam" id="PF19739">
    <property type="entry name" value="DUF6228"/>
    <property type="match status" value="1"/>
</dbReference>
<evidence type="ECO:0000313" key="2">
    <source>
        <dbReference type="Proteomes" id="UP000033393"/>
    </source>
</evidence>
<sequence>MSDCVAFDQDITTMSVELRANGLEARRGVELLDHDGFARFLEQLAADFLGWDDRRAWRSYDEEFAVTARFHSRGRVELQWTLADTVSHAWTAAVTTWLHAGEDMARLAADARELFDAR</sequence>